<evidence type="ECO:0000256" key="11">
    <source>
        <dbReference type="ARBA" id="ARBA00029774"/>
    </source>
</evidence>
<evidence type="ECO:0000313" key="17">
    <source>
        <dbReference type="Proteomes" id="UP000238801"/>
    </source>
</evidence>
<dbReference type="OrthoDB" id="9814580at2"/>
<dbReference type="PROSITE" id="PS51163">
    <property type="entry name" value="YRDC"/>
    <property type="match status" value="1"/>
</dbReference>
<dbReference type="PANTHER" id="PTHR17490">
    <property type="entry name" value="SUA5"/>
    <property type="match status" value="1"/>
</dbReference>
<dbReference type="EMBL" id="PVTT01000002">
    <property type="protein sequence ID" value="PRY93611.1"/>
    <property type="molecule type" value="Genomic_DNA"/>
</dbReference>
<dbReference type="PANTHER" id="PTHR17490:SF16">
    <property type="entry name" value="THREONYLCARBAMOYL-AMP SYNTHASE"/>
    <property type="match status" value="1"/>
</dbReference>
<comment type="subcellular location">
    <subcellularLocation>
        <location evidence="1 13">Cytoplasm</location>
    </subcellularLocation>
</comment>
<dbReference type="InterPro" id="IPR038385">
    <property type="entry name" value="Sua5/YwlC_C"/>
</dbReference>
<dbReference type="InterPro" id="IPR010923">
    <property type="entry name" value="T(6)A37_SUA5"/>
</dbReference>
<feature type="binding site" evidence="14">
    <location>
        <position position="33"/>
    </location>
    <ligand>
        <name>L-threonine</name>
        <dbReference type="ChEBI" id="CHEBI:57926"/>
    </ligand>
</feature>
<dbReference type="Gene3D" id="3.40.50.11030">
    <property type="entry name" value="Threonylcarbamoyl-AMP synthase, C-terminal domain"/>
    <property type="match status" value="1"/>
</dbReference>
<feature type="binding site" evidence="14">
    <location>
        <position position="114"/>
    </location>
    <ligand>
        <name>ATP</name>
        <dbReference type="ChEBI" id="CHEBI:30616"/>
    </ligand>
</feature>
<keyword evidence="6 13" id="KW-0808">Transferase</keyword>
<evidence type="ECO:0000256" key="3">
    <source>
        <dbReference type="ARBA" id="ARBA00012584"/>
    </source>
</evidence>
<reference evidence="16 17" key="1">
    <citation type="submission" date="2018-03" db="EMBL/GenBank/DDBJ databases">
        <title>Genomic Encyclopedia of Archaeal and Bacterial Type Strains, Phase II (KMG-II): from individual species to whole genera.</title>
        <authorList>
            <person name="Goeker M."/>
        </authorList>
    </citation>
    <scope>NUCLEOTIDE SEQUENCE [LARGE SCALE GENOMIC DNA]</scope>
    <source>
        <strain evidence="16 17">DSM 29318</strain>
    </source>
</reference>
<dbReference type="GO" id="GO:0006450">
    <property type="term" value="P:regulation of translational fidelity"/>
    <property type="evidence" value="ECO:0007669"/>
    <property type="project" value="TreeGrafter"/>
</dbReference>
<dbReference type="Proteomes" id="UP000238801">
    <property type="component" value="Unassembled WGS sequence"/>
</dbReference>
<comment type="catalytic activity">
    <reaction evidence="12 13">
        <text>L-threonine + hydrogencarbonate + ATP = L-threonylcarbamoyladenylate + diphosphate + H2O</text>
        <dbReference type="Rhea" id="RHEA:36407"/>
        <dbReference type="ChEBI" id="CHEBI:15377"/>
        <dbReference type="ChEBI" id="CHEBI:17544"/>
        <dbReference type="ChEBI" id="CHEBI:30616"/>
        <dbReference type="ChEBI" id="CHEBI:33019"/>
        <dbReference type="ChEBI" id="CHEBI:57926"/>
        <dbReference type="ChEBI" id="CHEBI:73682"/>
        <dbReference type="EC" id="2.7.7.87"/>
    </reaction>
</comment>
<dbReference type="InterPro" id="IPR005145">
    <property type="entry name" value="Sua5_C"/>
</dbReference>
<dbReference type="AlphaFoldDB" id="A0A2T0X3U6"/>
<dbReference type="EC" id="2.7.7.87" evidence="3 13"/>
<evidence type="ECO:0000256" key="4">
    <source>
        <dbReference type="ARBA" id="ARBA00015492"/>
    </source>
</evidence>
<keyword evidence="5 13" id="KW-0963">Cytoplasm</keyword>
<evidence type="ECO:0000256" key="2">
    <source>
        <dbReference type="ARBA" id="ARBA00007663"/>
    </source>
</evidence>
<evidence type="ECO:0000256" key="14">
    <source>
        <dbReference type="PIRSR" id="PIRSR004930-1"/>
    </source>
</evidence>
<dbReference type="GO" id="GO:0005524">
    <property type="term" value="F:ATP binding"/>
    <property type="evidence" value="ECO:0007669"/>
    <property type="project" value="UniProtKB-UniRule"/>
</dbReference>
<feature type="binding site" evidence="14">
    <location>
        <position position="140"/>
    </location>
    <ligand>
        <name>ATP</name>
        <dbReference type="ChEBI" id="CHEBI:30616"/>
    </ligand>
</feature>
<evidence type="ECO:0000259" key="15">
    <source>
        <dbReference type="PROSITE" id="PS51163"/>
    </source>
</evidence>
<evidence type="ECO:0000256" key="5">
    <source>
        <dbReference type="ARBA" id="ARBA00022490"/>
    </source>
</evidence>
<feature type="binding site" evidence="14">
    <location>
        <position position="192"/>
    </location>
    <ligand>
        <name>ATP</name>
        <dbReference type="ChEBI" id="CHEBI:30616"/>
    </ligand>
</feature>
<comment type="caution">
    <text evidence="16">The sequence shown here is derived from an EMBL/GenBank/DDBJ whole genome shotgun (WGS) entry which is preliminary data.</text>
</comment>
<evidence type="ECO:0000256" key="9">
    <source>
        <dbReference type="ARBA" id="ARBA00022741"/>
    </source>
</evidence>
<protein>
    <recommendedName>
        <fullName evidence="4 13">Threonylcarbamoyl-AMP synthase</fullName>
        <shortName evidence="13">TC-AMP synthase</shortName>
        <ecNumber evidence="3 13">2.7.7.87</ecNumber>
    </recommendedName>
    <alternativeName>
        <fullName evidence="11 13">L-threonylcarbamoyladenylate synthase</fullName>
    </alternativeName>
</protein>
<dbReference type="PIRSF" id="PIRSF004930">
    <property type="entry name" value="Tln_factor_SUA5"/>
    <property type="match status" value="1"/>
</dbReference>
<proteinExistence type="inferred from homology"/>
<feature type="binding site" evidence="14">
    <location>
        <position position="60"/>
    </location>
    <ligand>
        <name>ATP</name>
        <dbReference type="ChEBI" id="CHEBI:30616"/>
    </ligand>
</feature>
<dbReference type="SUPFAM" id="SSF55821">
    <property type="entry name" value="YrdC/RibB"/>
    <property type="match status" value="1"/>
</dbReference>
<feature type="binding site" evidence="14">
    <location>
        <position position="65"/>
    </location>
    <ligand>
        <name>L-threonine</name>
        <dbReference type="ChEBI" id="CHEBI:57926"/>
    </ligand>
</feature>
<evidence type="ECO:0000256" key="1">
    <source>
        <dbReference type="ARBA" id="ARBA00004496"/>
    </source>
</evidence>
<dbReference type="GO" id="GO:0061710">
    <property type="term" value="F:L-threonylcarbamoyladenylate synthase"/>
    <property type="evidence" value="ECO:0007669"/>
    <property type="project" value="UniProtKB-EC"/>
</dbReference>
<dbReference type="Pfam" id="PF01300">
    <property type="entry name" value="Sua5_yciO_yrdC"/>
    <property type="match status" value="1"/>
</dbReference>
<keyword evidence="17" id="KW-1185">Reference proteome</keyword>
<dbReference type="InterPro" id="IPR017945">
    <property type="entry name" value="DHBP_synth_RibB-like_a/b_dom"/>
</dbReference>
<evidence type="ECO:0000256" key="6">
    <source>
        <dbReference type="ARBA" id="ARBA00022679"/>
    </source>
</evidence>
<feature type="domain" description="YrdC-like" evidence="15">
    <location>
        <begin position="11"/>
        <end position="196"/>
    </location>
</feature>
<feature type="binding site" evidence="14">
    <location>
        <position position="226"/>
    </location>
    <ligand>
        <name>ATP</name>
        <dbReference type="ChEBI" id="CHEBI:30616"/>
    </ligand>
</feature>
<feature type="binding site" evidence="14">
    <location>
        <position position="56"/>
    </location>
    <ligand>
        <name>ATP</name>
        <dbReference type="ChEBI" id="CHEBI:30616"/>
    </ligand>
</feature>
<comment type="function">
    <text evidence="13">Required for the formation of a threonylcarbamoyl group on adenosine at position 37 (t(6)A37) in tRNAs that read codons beginning with adenine.</text>
</comment>
<dbReference type="GO" id="GO:0003725">
    <property type="term" value="F:double-stranded RNA binding"/>
    <property type="evidence" value="ECO:0007669"/>
    <property type="project" value="UniProtKB-UniRule"/>
</dbReference>
<dbReference type="InterPro" id="IPR006070">
    <property type="entry name" value="Sua5-like_dom"/>
</dbReference>
<keyword evidence="9 13" id="KW-0547">Nucleotide-binding</keyword>
<keyword evidence="7 13" id="KW-0819">tRNA processing</keyword>
<organism evidence="16 17">
    <name type="scientific">Hasllibacter halocynthiae</name>
    <dbReference type="NCBI Taxonomy" id="595589"/>
    <lineage>
        <taxon>Bacteria</taxon>
        <taxon>Pseudomonadati</taxon>
        <taxon>Pseudomonadota</taxon>
        <taxon>Alphaproteobacteria</taxon>
        <taxon>Rhodobacterales</taxon>
        <taxon>Roseobacteraceae</taxon>
        <taxon>Hasllibacter</taxon>
    </lineage>
</organism>
<dbReference type="GO" id="GO:0008033">
    <property type="term" value="P:tRNA processing"/>
    <property type="evidence" value="ECO:0007669"/>
    <property type="project" value="UniProtKB-KW"/>
</dbReference>
<dbReference type="InterPro" id="IPR050156">
    <property type="entry name" value="TC-AMP_synthase_SUA5"/>
</dbReference>
<feature type="binding site" evidence="14">
    <location>
        <position position="178"/>
    </location>
    <ligand>
        <name>L-threonine</name>
        <dbReference type="ChEBI" id="CHEBI:57926"/>
    </ligand>
</feature>
<dbReference type="NCBIfam" id="TIGR00057">
    <property type="entry name" value="L-threonylcarbamoyladenylate synthase"/>
    <property type="match status" value="1"/>
</dbReference>
<evidence type="ECO:0000256" key="12">
    <source>
        <dbReference type="ARBA" id="ARBA00048366"/>
    </source>
</evidence>
<dbReference type="GO" id="GO:0005737">
    <property type="term" value="C:cytoplasm"/>
    <property type="evidence" value="ECO:0007669"/>
    <property type="project" value="UniProtKB-SubCell"/>
</dbReference>
<evidence type="ECO:0000256" key="13">
    <source>
        <dbReference type="PIRNR" id="PIRNR004930"/>
    </source>
</evidence>
<dbReference type="RefSeq" id="WP_106161187.1">
    <property type="nucleotide sequence ID" value="NZ_PVTT01000002.1"/>
</dbReference>
<name>A0A2T0X3U6_9RHOB</name>
<feature type="binding site" evidence="14">
    <location>
        <position position="118"/>
    </location>
    <ligand>
        <name>ATP</name>
        <dbReference type="ChEBI" id="CHEBI:30616"/>
    </ligand>
</feature>
<sequence length="309" mass="31011">MGATQLLKPDAAGIEAGAAILRSGGLVAFPTETVYGLGARADDDRAVARIFEAKGRPTFNPLICHVSAAEDAFSIGRLDDRAGLLAAAFWPGPLTLVAPHRAGVSDLARASLGTVGLRVPGHPVARALIEAAGVPVAAPSANPSGRISPTAAAHVLEGLEGRIDAVFDAGPCPVGVESTIVACTGGPPRLLREGGVPREALERVAGPLGAGGGGAVEAPGMTLSHYAPRGAVRLDADAPRAGERMLGFGAVGGEANLSPSGDLGEAAANLFAMMRALDDGRPLAVAPIPDRGLGRAIRDRLTRAAAPQG</sequence>
<dbReference type="GO" id="GO:0000049">
    <property type="term" value="F:tRNA binding"/>
    <property type="evidence" value="ECO:0007669"/>
    <property type="project" value="TreeGrafter"/>
</dbReference>
<gene>
    <name evidence="16" type="ORF">BCF33_2491</name>
</gene>
<dbReference type="Gene3D" id="3.90.870.10">
    <property type="entry name" value="DHBP synthase"/>
    <property type="match status" value="1"/>
</dbReference>
<evidence type="ECO:0000313" key="16">
    <source>
        <dbReference type="EMBL" id="PRY93611.1"/>
    </source>
</evidence>
<accession>A0A2T0X3U6</accession>
<keyword evidence="8 13" id="KW-0548">Nucleotidyltransferase</keyword>
<evidence type="ECO:0000256" key="10">
    <source>
        <dbReference type="ARBA" id="ARBA00022840"/>
    </source>
</evidence>
<evidence type="ECO:0000256" key="8">
    <source>
        <dbReference type="ARBA" id="ARBA00022695"/>
    </source>
</evidence>
<comment type="similarity">
    <text evidence="2 13">Belongs to the SUA5 family.</text>
</comment>
<feature type="binding site" evidence="14">
    <location>
        <position position="138"/>
    </location>
    <ligand>
        <name>L-threonine</name>
        <dbReference type="ChEBI" id="CHEBI:57926"/>
    </ligand>
</feature>
<keyword evidence="10 13" id="KW-0067">ATP-binding</keyword>
<feature type="binding site" evidence="14">
    <location>
        <position position="148"/>
    </location>
    <ligand>
        <name>ATP</name>
        <dbReference type="ChEBI" id="CHEBI:30616"/>
    </ligand>
</feature>
<evidence type="ECO:0000256" key="7">
    <source>
        <dbReference type="ARBA" id="ARBA00022694"/>
    </source>
</evidence>
<dbReference type="Pfam" id="PF03481">
    <property type="entry name" value="Sua5_C"/>
    <property type="match status" value="1"/>
</dbReference>
<dbReference type="FunFam" id="3.90.870.10:FF:000009">
    <property type="entry name" value="Threonylcarbamoyl-AMP synthase, putative"/>
    <property type="match status" value="1"/>
</dbReference>